<protein>
    <submittedName>
        <fullName evidence="1">Uncharacterized protein</fullName>
    </submittedName>
</protein>
<name>A0AAP0C0C9_9ASPA</name>
<organism evidence="1 2">
    <name type="scientific">Platanthera zijinensis</name>
    <dbReference type="NCBI Taxonomy" id="2320716"/>
    <lineage>
        <taxon>Eukaryota</taxon>
        <taxon>Viridiplantae</taxon>
        <taxon>Streptophyta</taxon>
        <taxon>Embryophyta</taxon>
        <taxon>Tracheophyta</taxon>
        <taxon>Spermatophyta</taxon>
        <taxon>Magnoliopsida</taxon>
        <taxon>Liliopsida</taxon>
        <taxon>Asparagales</taxon>
        <taxon>Orchidaceae</taxon>
        <taxon>Orchidoideae</taxon>
        <taxon>Orchideae</taxon>
        <taxon>Orchidinae</taxon>
        <taxon>Platanthera</taxon>
    </lineage>
</organism>
<evidence type="ECO:0000313" key="2">
    <source>
        <dbReference type="Proteomes" id="UP001418222"/>
    </source>
</evidence>
<dbReference type="AlphaFoldDB" id="A0AAP0C0C9"/>
<dbReference type="EMBL" id="JBBWWQ010000002">
    <property type="protein sequence ID" value="KAK8954377.1"/>
    <property type="molecule type" value="Genomic_DNA"/>
</dbReference>
<evidence type="ECO:0000313" key="1">
    <source>
        <dbReference type="EMBL" id="KAK8954377.1"/>
    </source>
</evidence>
<sequence>MDGISRGFILRLPNSCLSRQIFPFSTPREGTPGSLAKPLVVSPLRHCKRRPEDIRSPRFSDSVARPPLVTPSLVRFSPSSSSSQVLFRFDPGTSLPIGFRLVSLLLKIDFYSWFCCDLLVPFQWFWAVASRWLLLWCCWRSFC</sequence>
<reference evidence="1 2" key="1">
    <citation type="journal article" date="2022" name="Nat. Plants">
        <title>Genomes of leafy and leafless Platanthera orchids illuminate the evolution of mycoheterotrophy.</title>
        <authorList>
            <person name="Li M.H."/>
            <person name="Liu K.W."/>
            <person name="Li Z."/>
            <person name="Lu H.C."/>
            <person name="Ye Q.L."/>
            <person name="Zhang D."/>
            <person name="Wang J.Y."/>
            <person name="Li Y.F."/>
            <person name="Zhong Z.M."/>
            <person name="Liu X."/>
            <person name="Yu X."/>
            <person name="Liu D.K."/>
            <person name="Tu X.D."/>
            <person name="Liu B."/>
            <person name="Hao Y."/>
            <person name="Liao X.Y."/>
            <person name="Jiang Y.T."/>
            <person name="Sun W.H."/>
            <person name="Chen J."/>
            <person name="Chen Y.Q."/>
            <person name="Ai Y."/>
            <person name="Zhai J.W."/>
            <person name="Wu S.S."/>
            <person name="Zhou Z."/>
            <person name="Hsiao Y.Y."/>
            <person name="Wu W.L."/>
            <person name="Chen Y.Y."/>
            <person name="Lin Y.F."/>
            <person name="Hsu J.L."/>
            <person name="Li C.Y."/>
            <person name="Wang Z.W."/>
            <person name="Zhao X."/>
            <person name="Zhong W.Y."/>
            <person name="Ma X.K."/>
            <person name="Ma L."/>
            <person name="Huang J."/>
            <person name="Chen G.Z."/>
            <person name="Huang M.Z."/>
            <person name="Huang L."/>
            <person name="Peng D.H."/>
            <person name="Luo Y.B."/>
            <person name="Zou S.Q."/>
            <person name="Chen S.P."/>
            <person name="Lan S."/>
            <person name="Tsai W.C."/>
            <person name="Van de Peer Y."/>
            <person name="Liu Z.J."/>
        </authorList>
    </citation>
    <scope>NUCLEOTIDE SEQUENCE [LARGE SCALE GENOMIC DNA]</scope>
    <source>
        <strain evidence="1">Lor287</strain>
    </source>
</reference>
<dbReference type="Proteomes" id="UP001418222">
    <property type="component" value="Unassembled WGS sequence"/>
</dbReference>
<keyword evidence="2" id="KW-1185">Reference proteome</keyword>
<proteinExistence type="predicted"/>
<gene>
    <name evidence="1" type="ORF">KSP39_PZI002944</name>
</gene>
<accession>A0AAP0C0C9</accession>
<comment type="caution">
    <text evidence="1">The sequence shown here is derived from an EMBL/GenBank/DDBJ whole genome shotgun (WGS) entry which is preliminary data.</text>
</comment>